<feature type="compositionally biased region" description="Low complexity" evidence="7">
    <location>
        <begin position="257"/>
        <end position="284"/>
    </location>
</feature>
<evidence type="ECO:0000256" key="1">
    <source>
        <dbReference type="ARBA" id="ARBA00004170"/>
    </source>
</evidence>
<dbReference type="Gene3D" id="1.10.3520.10">
    <property type="entry name" value="Glycolipid transfer protein"/>
    <property type="match status" value="1"/>
</dbReference>
<dbReference type="InterPro" id="IPR001849">
    <property type="entry name" value="PH_domain"/>
</dbReference>
<dbReference type="GO" id="GO:0005829">
    <property type="term" value="C:cytosol"/>
    <property type="evidence" value="ECO:0007669"/>
    <property type="project" value="TreeGrafter"/>
</dbReference>
<evidence type="ECO:0000256" key="2">
    <source>
        <dbReference type="ARBA" id="ARBA00004198"/>
    </source>
</evidence>
<evidence type="ECO:0000259" key="8">
    <source>
        <dbReference type="PROSITE" id="PS50003"/>
    </source>
</evidence>
<dbReference type="Pfam" id="PF00169">
    <property type="entry name" value="PH"/>
    <property type="match status" value="1"/>
</dbReference>
<dbReference type="SUPFAM" id="SSF110004">
    <property type="entry name" value="Glycolipid transfer protein, GLTP"/>
    <property type="match status" value="1"/>
</dbReference>
<dbReference type="FunFam" id="2.30.29.30:FF:000085">
    <property type="entry name" value="Pleckstrin homology domain-containing family A member 8"/>
    <property type="match status" value="1"/>
</dbReference>
<protein>
    <recommendedName>
        <fullName evidence="3">Pleckstrin homology domain-containing family A member 8</fullName>
    </recommendedName>
</protein>
<name>A0AAE1D3F7_9GAST</name>
<dbReference type="GO" id="GO:1902388">
    <property type="term" value="F:ceramide 1-phosphate transfer activity"/>
    <property type="evidence" value="ECO:0007669"/>
    <property type="project" value="TreeGrafter"/>
</dbReference>
<reference evidence="9" key="1">
    <citation type="journal article" date="2023" name="G3 (Bethesda)">
        <title>A reference genome for the long-term kleptoplast-retaining sea slug Elysia crispata morphotype clarki.</title>
        <authorList>
            <person name="Eastman K.E."/>
            <person name="Pendleton A.L."/>
            <person name="Shaikh M.A."/>
            <person name="Suttiyut T."/>
            <person name="Ogas R."/>
            <person name="Tomko P."/>
            <person name="Gavelis G."/>
            <person name="Widhalm J.R."/>
            <person name="Wisecaver J.H."/>
        </authorList>
    </citation>
    <scope>NUCLEOTIDE SEQUENCE</scope>
    <source>
        <strain evidence="9">ECLA1</strain>
    </source>
</reference>
<sequence>MEGVLLKWTNYLSGWQPRWFILDNGVLSYYKSQEDVNNGCKGSIKMAVCDIVVHPQDNTRLDLIIPGEQHYYVKGSSAQDRQSWLIALGSSKASFSESSTAKKEADAMPDQMRSKKSELRLYCDLLMQQVHSIKQTLSSEDGKVDLDKLNESSSLIGATCDTFIATLDDCMRMVSNTPMFEAAHQHVRDSAIPASPTKPNTHRLPGTRSTITRPEKSSKHRQSTSSLDSIKIHRSGSHQSLNEVTSRAVSPAVGTNPATPTSPVSPAPLNASSQSPSSDLGSQQGKPSYASVLLSKPKMSGNGQSAPPAPSSDANTSTQVLGQQEALSRAVSEGLSTSVASPSSSSNTDSPKSILLNGRDQQPSSVVKGNSSIVGGGDGDGDKSPQTPSSQLTPSVLSAAASSDDLENMDDYKDAIDEPVVTFFSVMPTSFQHVDTTSEEGILAETFLDACRNIVPMFDKLNSTAFAPVKMDFTGNIKKVEQKQESNPELLTLQAMILSEVEAGTQRLSSSATSAVLWLKRSLEFIREFLRECNSGSEEMSVCASNAYGRTLKNYHGWVVRGVFTVAVKALPYRETFMAHMAVGENVDTTSRHFEHTLMSDVETFVQHLDRVLTYIHTFYITNNLDRSETV</sequence>
<dbReference type="InterPro" id="IPR036497">
    <property type="entry name" value="GLTP_sf"/>
</dbReference>
<dbReference type="Gene3D" id="2.30.29.30">
    <property type="entry name" value="Pleckstrin-homology domain (PH domain)/Phosphotyrosine-binding domain (PTB)"/>
    <property type="match status" value="1"/>
</dbReference>
<dbReference type="EMBL" id="JAWDGP010005567">
    <property type="protein sequence ID" value="KAK3756062.1"/>
    <property type="molecule type" value="Genomic_DNA"/>
</dbReference>
<comment type="subcellular location">
    <subcellularLocation>
        <location evidence="2">Golgi apparatus</location>
        <location evidence="2">trans-Golgi network membrane</location>
    </subcellularLocation>
    <subcellularLocation>
        <location evidence="1">Membrane</location>
        <topology evidence="1">Peripheral membrane protein</topology>
    </subcellularLocation>
</comment>
<dbReference type="FunFam" id="1.10.3520.10:FF:000001">
    <property type="entry name" value="Pleckstrin domain-containing family A member 8"/>
    <property type="match status" value="1"/>
</dbReference>
<keyword evidence="4" id="KW-0813">Transport</keyword>
<keyword evidence="10" id="KW-1185">Reference proteome</keyword>
<comment type="caution">
    <text evidence="9">The sequence shown here is derived from an EMBL/GenBank/DDBJ whole genome shotgun (WGS) entry which is preliminary data.</text>
</comment>
<dbReference type="GO" id="GO:0005794">
    <property type="term" value="C:Golgi apparatus"/>
    <property type="evidence" value="ECO:0007669"/>
    <property type="project" value="UniProtKB-SubCell"/>
</dbReference>
<evidence type="ECO:0000313" key="9">
    <source>
        <dbReference type="EMBL" id="KAK3756062.1"/>
    </source>
</evidence>
<evidence type="ECO:0000256" key="4">
    <source>
        <dbReference type="ARBA" id="ARBA00022448"/>
    </source>
</evidence>
<keyword evidence="6" id="KW-0472">Membrane</keyword>
<feature type="compositionally biased region" description="Polar residues" evidence="7">
    <location>
        <begin position="312"/>
        <end position="326"/>
    </location>
</feature>
<dbReference type="Pfam" id="PF08718">
    <property type="entry name" value="GLTP"/>
    <property type="match status" value="1"/>
</dbReference>
<dbReference type="SUPFAM" id="SSF50729">
    <property type="entry name" value="PH domain-like"/>
    <property type="match status" value="1"/>
</dbReference>
<dbReference type="GO" id="GO:0016020">
    <property type="term" value="C:membrane"/>
    <property type="evidence" value="ECO:0007669"/>
    <property type="project" value="UniProtKB-SubCell"/>
</dbReference>
<feature type="compositionally biased region" description="Low complexity" evidence="7">
    <location>
        <begin position="384"/>
        <end position="396"/>
    </location>
</feature>
<organism evidence="9 10">
    <name type="scientific">Elysia crispata</name>
    <name type="common">lettuce slug</name>
    <dbReference type="NCBI Taxonomy" id="231223"/>
    <lineage>
        <taxon>Eukaryota</taxon>
        <taxon>Metazoa</taxon>
        <taxon>Spiralia</taxon>
        <taxon>Lophotrochozoa</taxon>
        <taxon>Mollusca</taxon>
        <taxon>Gastropoda</taxon>
        <taxon>Heterobranchia</taxon>
        <taxon>Euthyneura</taxon>
        <taxon>Panpulmonata</taxon>
        <taxon>Sacoglossa</taxon>
        <taxon>Placobranchoidea</taxon>
        <taxon>Plakobranchidae</taxon>
        <taxon>Elysia</taxon>
    </lineage>
</organism>
<feature type="domain" description="PH" evidence="8">
    <location>
        <begin position="1"/>
        <end position="93"/>
    </location>
</feature>
<dbReference type="PANTHER" id="PTHR10219:SF25">
    <property type="entry name" value="PLECKSTRIN HOMOLOGY DOMAIN-CONTAINING FAMILY A MEMBER 8"/>
    <property type="match status" value="1"/>
</dbReference>
<gene>
    <name evidence="9" type="ORF">RRG08_032985</name>
</gene>
<feature type="compositionally biased region" description="Polar residues" evidence="7">
    <location>
        <begin position="237"/>
        <end position="248"/>
    </location>
</feature>
<dbReference type="PANTHER" id="PTHR10219">
    <property type="entry name" value="GLYCOLIPID TRANSFER PROTEIN-RELATED"/>
    <property type="match status" value="1"/>
</dbReference>
<dbReference type="InterPro" id="IPR014830">
    <property type="entry name" value="Glycolipid_transfer_prot_dom"/>
</dbReference>
<evidence type="ECO:0000256" key="6">
    <source>
        <dbReference type="ARBA" id="ARBA00023136"/>
    </source>
</evidence>
<dbReference type="GO" id="GO:1902387">
    <property type="term" value="F:ceramide 1-phosphate binding"/>
    <property type="evidence" value="ECO:0007669"/>
    <property type="project" value="TreeGrafter"/>
</dbReference>
<proteinExistence type="predicted"/>
<evidence type="ECO:0000313" key="10">
    <source>
        <dbReference type="Proteomes" id="UP001283361"/>
    </source>
</evidence>
<dbReference type="Proteomes" id="UP001283361">
    <property type="component" value="Unassembled WGS sequence"/>
</dbReference>
<evidence type="ECO:0000256" key="5">
    <source>
        <dbReference type="ARBA" id="ARBA00023034"/>
    </source>
</evidence>
<feature type="region of interest" description="Disordered" evidence="7">
    <location>
        <begin position="185"/>
        <end position="396"/>
    </location>
</feature>
<feature type="compositionally biased region" description="Low complexity" evidence="7">
    <location>
        <begin position="336"/>
        <end position="353"/>
    </location>
</feature>
<evidence type="ECO:0000256" key="3">
    <source>
        <dbReference type="ARBA" id="ARBA00016588"/>
    </source>
</evidence>
<dbReference type="CDD" id="cd01247">
    <property type="entry name" value="PH_FAPP1_FAPP2"/>
    <property type="match status" value="1"/>
</dbReference>
<dbReference type="SMART" id="SM00233">
    <property type="entry name" value="PH"/>
    <property type="match status" value="1"/>
</dbReference>
<evidence type="ECO:0000256" key="7">
    <source>
        <dbReference type="SAM" id="MobiDB-lite"/>
    </source>
</evidence>
<accession>A0AAE1D3F7</accession>
<dbReference type="PROSITE" id="PS50003">
    <property type="entry name" value="PH_DOMAIN"/>
    <property type="match status" value="1"/>
</dbReference>
<keyword evidence="5" id="KW-0333">Golgi apparatus</keyword>
<feature type="compositionally biased region" description="Polar residues" evidence="7">
    <location>
        <begin position="359"/>
        <end position="373"/>
    </location>
</feature>
<dbReference type="InterPro" id="IPR011993">
    <property type="entry name" value="PH-like_dom_sf"/>
</dbReference>
<dbReference type="AlphaFoldDB" id="A0AAE1D3F7"/>